<protein>
    <submittedName>
        <fullName evidence="2">Uncharacterized protein</fullName>
    </submittedName>
</protein>
<accession>A0A0A0LS07</accession>
<dbReference type="OrthoDB" id="1869333at2759"/>
<organism evidence="2 3">
    <name type="scientific">Cucumis sativus</name>
    <name type="common">Cucumber</name>
    <dbReference type="NCBI Taxonomy" id="3659"/>
    <lineage>
        <taxon>Eukaryota</taxon>
        <taxon>Viridiplantae</taxon>
        <taxon>Streptophyta</taxon>
        <taxon>Embryophyta</taxon>
        <taxon>Tracheophyta</taxon>
        <taxon>Spermatophyta</taxon>
        <taxon>Magnoliopsida</taxon>
        <taxon>eudicotyledons</taxon>
        <taxon>Gunneridae</taxon>
        <taxon>Pentapetalae</taxon>
        <taxon>rosids</taxon>
        <taxon>fabids</taxon>
        <taxon>Cucurbitales</taxon>
        <taxon>Cucurbitaceae</taxon>
        <taxon>Benincaseae</taxon>
        <taxon>Cucumis</taxon>
    </lineage>
</organism>
<keyword evidence="3" id="KW-1185">Reference proteome</keyword>
<dbReference type="eggNOG" id="ENOG502RZJI">
    <property type="taxonomic scope" value="Eukaryota"/>
</dbReference>
<evidence type="ECO:0000256" key="1">
    <source>
        <dbReference type="SAM" id="Coils"/>
    </source>
</evidence>
<dbReference type="Gramene" id="KGN63552">
    <property type="protein sequence ID" value="KGN63552"/>
    <property type="gene ID" value="Csa_1G004180"/>
</dbReference>
<gene>
    <name evidence="2" type="ORF">Csa_1G004180</name>
</gene>
<reference evidence="2 3" key="2">
    <citation type="journal article" date="2009" name="PLoS ONE">
        <title>An integrated genetic and cytogenetic map of the cucumber genome.</title>
        <authorList>
            <person name="Ren Y."/>
            <person name="Zhang Z."/>
            <person name="Liu J."/>
            <person name="Staub J.E."/>
            <person name="Han Y."/>
            <person name="Cheng Z."/>
            <person name="Li X."/>
            <person name="Lu J."/>
            <person name="Miao H."/>
            <person name="Kang H."/>
            <person name="Xie B."/>
            <person name="Gu X."/>
            <person name="Wang X."/>
            <person name="Du Y."/>
            <person name="Jin W."/>
            <person name="Huang S."/>
        </authorList>
    </citation>
    <scope>NUCLEOTIDE SEQUENCE [LARGE SCALE GENOMIC DNA]</scope>
    <source>
        <strain evidence="3">cv. 9930</strain>
    </source>
</reference>
<reference evidence="2 3" key="3">
    <citation type="journal article" date="2010" name="BMC Genomics">
        <title>Transcriptome sequencing and comparative analysis of cucumber flowers with different sex types.</title>
        <authorList>
            <person name="Guo S."/>
            <person name="Zheng Y."/>
            <person name="Joung J.G."/>
            <person name="Liu S."/>
            <person name="Zhang Z."/>
            <person name="Crasta O.R."/>
            <person name="Sobral B.W."/>
            <person name="Xu Y."/>
            <person name="Huang S."/>
            <person name="Fei Z."/>
        </authorList>
    </citation>
    <scope>NUCLEOTIDE SEQUENCE [LARGE SCALE GENOMIC DNA]</scope>
    <source>
        <strain evidence="3">cv. 9930</strain>
    </source>
</reference>
<keyword evidence="1" id="KW-0175">Coiled coil</keyword>
<dbReference type="OMA" id="SYERDIM"/>
<dbReference type="EMBL" id="CM002922">
    <property type="protein sequence ID" value="KGN63552.1"/>
    <property type="molecule type" value="Genomic_DNA"/>
</dbReference>
<dbReference type="AlphaFoldDB" id="A0A0A0LS07"/>
<sequence length="218" mass="25796">MGVCSSKDGSEIFYDDVKGLKEKIRLLREEVRGVICEMDKETKAHEKDMVVFAFKEAGWKTEKKRLKEEVKMLRKKVKESFTEIEEGNFGEKIATEWEMEGTPNTIFEQIQQERARRDEAIEKWKQLYHAIKIELDDLIQRTHNGDGLHWGVTERTEALKTQLQAKEETIKALKEQVVSMEQDKYKRNREIDILRQSLRIMTSKKEQQIETFHKCVCK</sequence>
<proteinExistence type="predicted"/>
<reference evidence="2 3" key="1">
    <citation type="journal article" date="2009" name="Nat. Genet.">
        <title>The genome of the cucumber, Cucumis sativus L.</title>
        <authorList>
            <person name="Huang S."/>
            <person name="Li R."/>
            <person name="Zhang Z."/>
            <person name="Li L."/>
            <person name="Gu X."/>
            <person name="Fan W."/>
            <person name="Lucas W.J."/>
            <person name="Wang X."/>
            <person name="Xie B."/>
            <person name="Ni P."/>
            <person name="Ren Y."/>
            <person name="Zhu H."/>
            <person name="Li J."/>
            <person name="Lin K."/>
            <person name="Jin W."/>
            <person name="Fei Z."/>
            <person name="Li G."/>
            <person name="Staub J."/>
            <person name="Kilian A."/>
            <person name="van der Vossen E.A."/>
            <person name="Wu Y."/>
            <person name="Guo J."/>
            <person name="He J."/>
            <person name="Jia Z."/>
            <person name="Ren Y."/>
            <person name="Tian G."/>
            <person name="Lu Y."/>
            <person name="Ruan J."/>
            <person name="Qian W."/>
            <person name="Wang M."/>
            <person name="Huang Q."/>
            <person name="Li B."/>
            <person name="Xuan Z."/>
            <person name="Cao J."/>
            <person name="Asan"/>
            <person name="Wu Z."/>
            <person name="Zhang J."/>
            <person name="Cai Q."/>
            <person name="Bai Y."/>
            <person name="Zhao B."/>
            <person name="Han Y."/>
            <person name="Li Y."/>
            <person name="Li X."/>
            <person name="Wang S."/>
            <person name="Shi Q."/>
            <person name="Liu S."/>
            <person name="Cho W.K."/>
            <person name="Kim J.Y."/>
            <person name="Xu Y."/>
            <person name="Heller-Uszynska K."/>
            <person name="Miao H."/>
            <person name="Cheng Z."/>
            <person name="Zhang S."/>
            <person name="Wu J."/>
            <person name="Yang Y."/>
            <person name="Kang H."/>
            <person name="Li M."/>
            <person name="Liang H."/>
            <person name="Ren X."/>
            <person name="Shi Z."/>
            <person name="Wen M."/>
            <person name="Jian M."/>
            <person name="Yang H."/>
            <person name="Zhang G."/>
            <person name="Yang Z."/>
            <person name="Chen R."/>
            <person name="Liu S."/>
            <person name="Li J."/>
            <person name="Ma L."/>
            <person name="Liu H."/>
            <person name="Zhou Y."/>
            <person name="Zhao J."/>
            <person name="Fang X."/>
            <person name="Li G."/>
            <person name="Fang L."/>
            <person name="Li Y."/>
            <person name="Liu D."/>
            <person name="Zheng H."/>
            <person name="Zhang Y."/>
            <person name="Qin N."/>
            <person name="Li Z."/>
            <person name="Yang G."/>
            <person name="Yang S."/>
            <person name="Bolund L."/>
            <person name="Kristiansen K."/>
            <person name="Zheng H."/>
            <person name="Li S."/>
            <person name="Zhang X."/>
            <person name="Yang H."/>
            <person name="Wang J."/>
            <person name="Sun R."/>
            <person name="Zhang B."/>
            <person name="Jiang S."/>
            <person name="Wang J."/>
            <person name="Du Y."/>
            <person name="Li S."/>
        </authorList>
    </citation>
    <scope>NUCLEOTIDE SEQUENCE [LARGE SCALE GENOMIC DNA]</scope>
    <source>
        <strain evidence="3">cv. 9930</strain>
    </source>
</reference>
<dbReference type="KEGG" id="csv:101204691"/>
<name>A0A0A0LS07_CUCSA</name>
<dbReference type="Proteomes" id="UP000029981">
    <property type="component" value="Chromosome 1"/>
</dbReference>
<feature type="coiled-coil region" evidence="1">
    <location>
        <begin position="121"/>
        <end position="183"/>
    </location>
</feature>
<reference evidence="2 3" key="4">
    <citation type="journal article" date="2011" name="BMC Genomics">
        <title>RNA-Seq improves annotation of protein-coding genes in the cucumber genome.</title>
        <authorList>
            <person name="Li Z."/>
            <person name="Zhang Z."/>
            <person name="Yan P."/>
            <person name="Huang S."/>
            <person name="Fei Z."/>
            <person name="Lin K."/>
        </authorList>
    </citation>
    <scope>NUCLEOTIDE SEQUENCE [LARGE SCALE GENOMIC DNA]</scope>
    <source>
        <strain evidence="3">cv. 9930</strain>
    </source>
</reference>
<dbReference type="PANTHER" id="PTHR37226:SF4">
    <property type="entry name" value="GOLGIN FAMILY A PROTEIN"/>
    <property type="match status" value="1"/>
</dbReference>
<dbReference type="PANTHER" id="PTHR37226">
    <property type="entry name" value="GOLGIN FAMILY A PROTEIN"/>
    <property type="match status" value="1"/>
</dbReference>
<evidence type="ECO:0000313" key="2">
    <source>
        <dbReference type="EMBL" id="KGN63552.1"/>
    </source>
</evidence>
<feature type="coiled-coil region" evidence="1">
    <location>
        <begin position="17"/>
        <end position="83"/>
    </location>
</feature>
<evidence type="ECO:0000313" key="3">
    <source>
        <dbReference type="Proteomes" id="UP000029981"/>
    </source>
</evidence>